<dbReference type="Proteomes" id="UP000207598">
    <property type="component" value="Unassembled WGS sequence"/>
</dbReference>
<keyword evidence="1" id="KW-0880">Kelch repeat</keyword>
<evidence type="ECO:0000256" key="2">
    <source>
        <dbReference type="ARBA" id="ARBA00022737"/>
    </source>
</evidence>
<dbReference type="PANTHER" id="PTHR24412:SF489">
    <property type="entry name" value="RING FINGER DOMAIN AND KELCH REPEAT-CONTAINING PROTEIN DDB_G0271372"/>
    <property type="match status" value="1"/>
</dbReference>
<gene>
    <name evidence="3" type="primary">nanM</name>
    <name evidence="3" type="ORF">MAA8898_04152</name>
</gene>
<protein>
    <submittedName>
        <fullName evidence="3">N-acetylneuraminate epimerase</fullName>
        <ecNumber evidence="3">5.1.3.24</ecNumber>
    </submittedName>
</protein>
<keyword evidence="2" id="KW-0677">Repeat</keyword>
<dbReference type="EC" id="5.1.3.24" evidence="3"/>
<dbReference type="Pfam" id="PF24996">
    <property type="entry name" value="NANM"/>
    <property type="match status" value="1"/>
</dbReference>
<sequence>MVTMMTSGMALAEGWPDLPVGIKNGIATRVDNRVIVGLGTAGADIFALDLDDRGAGWKKLSPFTGAVPSQPAVAVSNGAIYVFGGSGKASADAAAPIVFDTVWRYDAAADSWQELDTATPAGLLGASAMTMPDGRIAVIGGYNKDQFDSYLAEITAIDKEKSPDQWAKVVQDFMGRKPEAYQWNKMVLVYDPVANIWGDLGANPYLPNTGSAVVETAPGSFDVINGEVKPGLRTTEVKSLTFDADGADWQPLAPLPGAEGVAGAYAGLANGQVLVAGGANFQGARARAEAGHWFAHEGLTKHWASEVHVLSPDGWQQVGTLSEGLAYGGSVTLDEGVLLIGGEDATGTARSEVFLLGWDGTTLSRQD</sequence>
<dbReference type="GO" id="GO:0016853">
    <property type="term" value="F:isomerase activity"/>
    <property type="evidence" value="ECO:0007669"/>
    <property type="project" value="UniProtKB-KW"/>
</dbReference>
<evidence type="ECO:0000313" key="4">
    <source>
        <dbReference type="Proteomes" id="UP000207598"/>
    </source>
</evidence>
<dbReference type="Gene3D" id="2.120.10.80">
    <property type="entry name" value="Kelch-type beta propeller"/>
    <property type="match status" value="2"/>
</dbReference>
<keyword evidence="4" id="KW-1185">Reference proteome</keyword>
<dbReference type="InterPro" id="IPR056734">
    <property type="entry name" value="NANM"/>
</dbReference>
<dbReference type="NCBIfam" id="TIGR03547">
    <property type="entry name" value="muta_rot_YjhT"/>
    <property type="match status" value="1"/>
</dbReference>
<name>A0A238L1Y9_9RHOB</name>
<proteinExistence type="predicted"/>
<keyword evidence="3" id="KW-0413">Isomerase</keyword>
<evidence type="ECO:0000313" key="3">
    <source>
        <dbReference type="EMBL" id="SMX48880.1"/>
    </source>
</evidence>
<evidence type="ECO:0000256" key="1">
    <source>
        <dbReference type="ARBA" id="ARBA00022441"/>
    </source>
</evidence>
<dbReference type="PANTHER" id="PTHR24412">
    <property type="entry name" value="KELCH PROTEIN"/>
    <property type="match status" value="1"/>
</dbReference>
<dbReference type="AlphaFoldDB" id="A0A238L1Y9"/>
<dbReference type="EMBL" id="FXYF01000014">
    <property type="protein sequence ID" value="SMX48880.1"/>
    <property type="molecule type" value="Genomic_DNA"/>
</dbReference>
<accession>A0A238L1Y9</accession>
<dbReference type="InterPro" id="IPR015915">
    <property type="entry name" value="Kelch-typ_b-propeller"/>
</dbReference>
<organism evidence="3 4">
    <name type="scientific">Maliponia aquimaris</name>
    <dbReference type="NCBI Taxonomy" id="1673631"/>
    <lineage>
        <taxon>Bacteria</taxon>
        <taxon>Pseudomonadati</taxon>
        <taxon>Pseudomonadota</taxon>
        <taxon>Alphaproteobacteria</taxon>
        <taxon>Rhodobacterales</taxon>
        <taxon>Paracoccaceae</taxon>
        <taxon>Maliponia</taxon>
    </lineage>
</organism>
<dbReference type="InterPro" id="IPR019936">
    <property type="entry name" value="NanM_proteobact"/>
</dbReference>
<dbReference type="SUPFAM" id="SSF117281">
    <property type="entry name" value="Kelch motif"/>
    <property type="match status" value="1"/>
</dbReference>
<reference evidence="3 4" key="1">
    <citation type="submission" date="2017-05" db="EMBL/GenBank/DDBJ databases">
        <authorList>
            <person name="Song R."/>
            <person name="Chenine A.L."/>
            <person name="Ruprecht R.M."/>
        </authorList>
    </citation>
    <scope>NUCLEOTIDE SEQUENCE [LARGE SCALE GENOMIC DNA]</scope>
    <source>
        <strain evidence="3 4">CECT 8898</strain>
    </source>
</reference>